<keyword evidence="3" id="KW-1185">Reference proteome</keyword>
<feature type="compositionally biased region" description="Basic and acidic residues" evidence="1">
    <location>
        <begin position="46"/>
        <end position="57"/>
    </location>
</feature>
<protein>
    <submittedName>
        <fullName evidence="2">Uncharacterized protein</fullName>
    </submittedName>
</protein>
<reference evidence="2" key="1">
    <citation type="submission" date="2020-03" db="EMBL/GenBank/DDBJ databases">
        <authorList>
            <person name="Weist P."/>
        </authorList>
    </citation>
    <scope>NUCLEOTIDE SEQUENCE</scope>
</reference>
<name>A0A9N7W1P7_PLEPL</name>
<feature type="region of interest" description="Disordered" evidence="1">
    <location>
        <begin position="35"/>
        <end position="73"/>
    </location>
</feature>
<dbReference type="Proteomes" id="UP001153269">
    <property type="component" value="Unassembled WGS sequence"/>
</dbReference>
<evidence type="ECO:0000313" key="3">
    <source>
        <dbReference type="Proteomes" id="UP001153269"/>
    </source>
</evidence>
<dbReference type="EMBL" id="CADEAL010004421">
    <property type="protein sequence ID" value="CAB1459222.1"/>
    <property type="molecule type" value="Genomic_DNA"/>
</dbReference>
<dbReference type="AlphaFoldDB" id="A0A9N7W1P7"/>
<sequence length="121" mass="13412">MRVVLGARVNLAGGISAGRSKRAFEIKECHSSERRIEEEVDAELSEAERRDARREAPEVAGRPPLGGKVSASEGCTCRGRAQVSGGENKAMQEMEAIDTKFVSFYVKHSQEPYEERVMRDV</sequence>
<gene>
    <name evidence="2" type="ORF">PLEPLA_LOCUS47059</name>
</gene>
<evidence type="ECO:0000256" key="1">
    <source>
        <dbReference type="SAM" id="MobiDB-lite"/>
    </source>
</evidence>
<comment type="caution">
    <text evidence="2">The sequence shown here is derived from an EMBL/GenBank/DDBJ whole genome shotgun (WGS) entry which is preliminary data.</text>
</comment>
<accession>A0A9N7W1P7</accession>
<evidence type="ECO:0000313" key="2">
    <source>
        <dbReference type="EMBL" id="CAB1459222.1"/>
    </source>
</evidence>
<organism evidence="2 3">
    <name type="scientific">Pleuronectes platessa</name>
    <name type="common">European plaice</name>
    <dbReference type="NCBI Taxonomy" id="8262"/>
    <lineage>
        <taxon>Eukaryota</taxon>
        <taxon>Metazoa</taxon>
        <taxon>Chordata</taxon>
        <taxon>Craniata</taxon>
        <taxon>Vertebrata</taxon>
        <taxon>Euteleostomi</taxon>
        <taxon>Actinopterygii</taxon>
        <taxon>Neopterygii</taxon>
        <taxon>Teleostei</taxon>
        <taxon>Neoteleostei</taxon>
        <taxon>Acanthomorphata</taxon>
        <taxon>Carangaria</taxon>
        <taxon>Pleuronectiformes</taxon>
        <taxon>Pleuronectoidei</taxon>
        <taxon>Pleuronectidae</taxon>
        <taxon>Pleuronectes</taxon>
    </lineage>
</organism>
<proteinExistence type="predicted"/>